<feature type="transmembrane region" description="Helical" evidence="1">
    <location>
        <begin position="134"/>
        <end position="160"/>
    </location>
</feature>
<evidence type="ECO:0000313" key="4">
    <source>
        <dbReference type="Proteomes" id="UP001241110"/>
    </source>
</evidence>
<keyword evidence="3" id="KW-0808">Transferase</keyword>
<feature type="transmembrane region" description="Helical" evidence="1">
    <location>
        <begin position="30"/>
        <end position="52"/>
    </location>
</feature>
<name>A0AAE3QLX1_9BACT</name>
<feature type="domain" description="Signal transduction histidine kinase internal region" evidence="2">
    <location>
        <begin position="175"/>
        <end position="250"/>
    </location>
</feature>
<keyword evidence="1" id="KW-1133">Transmembrane helix</keyword>
<dbReference type="InterPro" id="IPR050640">
    <property type="entry name" value="Bact_2-comp_sensor_kinase"/>
</dbReference>
<dbReference type="InterPro" id="IPR036890">
    <property type="entry name" value="HATPase_C_sf"/>
</dbReference>
<dbReference type="InterPro" id="IPR010559">
    <property type="entry name" value="Sig_transdc_His_kin_internal"/>
</dbReference>
<evidence type="ECO:0000313" key="3">
    <source>
        <dbReference type="EMBL" id="MDJ1481350.1"/>
    </source>
</evidence>
<protein>
    <submittedName>
        <fullName evidence="3">Histidine kinase</fullName>
    </submittedName>
</protein>
<reference evidence="3" key="1">
    <citation type="submission" date="2023-05" db="EMBL/GenBank/DDBJ databases">
        <authorList>
            <person name="Zhang X."/>
        </authorList>
    </citation>
    <scope>NUCLEOTIDE SEQUENCE</scope>
    <source>
        <strain evidence="3">YF14B1</strain>
    </source>
</reference>
<feature type="transmembrane region" description="Helical" evidence="1">
    <location>
        <begin position="64"/>
        <end position="87"/>
    </location>
</feature>
<gene>
    <name evidence="3" type="ORF">QNI16_12705</name>
</gene>
<dbReference type="PANTHER" id="PTHR34220:SF7">
    <property type="entry name" value="SENSOR HISTIDINE KINASE YPDA"/>
    <property type="match status" value="1"/>
</dbReference>
<keyword evidence="3" id="KW-0418">Kinase</keyword>
<keyword evidence="1" id="KW-0812">Transmembrane</keyword>
<dbReference type="SUPFAM" id="SSF55874">
    <property type="entry name" value="ATPase domain of HSP90 chaperone/DNA topoisomerase II/histidine kinase"/>
    <property type="match status" value="1"/>
</dbReference>
<evidence type="ECO:0000259" key="2">
    <source>
        <dbReference type="Pfam" id="PF06580"/>
    </source>
</evidence>
<organism evidence="3 4">
    <name type="scientific">Xanthocytophaga flava</name>
    <dbReference type="NCBI Taxonomy" id="3048013"/>
    <lineage>
        <taxon>Bacteria</taxon>
        <taxon>Pseudomonadati</taxon>
        <taxon>Bacteroidota</taxon>
        <taxon>Cytophagia</taxon>
        <taxon>Cytophagales</taxon>
        <taxon>Rhodocytophagaceae</taxon>
        <taxon>Xanthocytophaga</taxon>
    </lineage>
</organism>
<feature type="transmembrane region" description="Helical" evidence="1">
    <location>
        <begin position="93"/>
        <end position="113"/>
    </location>
</feature>
<evidence type="ECO:0000256" key="1">
    <source>
        <dbReference type="SAM" id="Phobius"/>
    </source>
</evidence>
<dbReference type="AlphaFoldDB" id="A0AAE3QLX1"/>
<dbReference type="RefSeq" id="WP_313978993.1">
    <property type="nucleotide sequence ID" value="NZ_JASJOS010000005.1"/>
</dbReference>
<dbReference type="Gene3D" id="3.30.565.10">
    <property type="entry name" value="Histidine kinase-like ATPase, C-terminal domain"/>
    <property type="match status" value="1"/>
</dbReference>
<dbReference type="PANTHER" id="PTHR34220">
    <property type="entry name" value="SENSOR HISTIDINE KINASE YPDA"/>
    <property type="match status" value="1"/>
</dbReference>
<dbReference type="EMBL" id="JASJOS010000005">
    <property type="protein sequence ID" value="MDJ1481350.1"/>
    <property type="molecule type" value="Genomic_DNA"/>
</dbReference>
<dbReference type="GO" id="GO:0000155">
    <property type="term" value="F:phosphorelay sensor kinase activity"/>
    <property type="evidence" value="ECO:0007669"/>
    <property type="project" value="InterPro"/>
</dbReference>
<sequence>MVKNILDIDSILVIFTHLKLLFMPRSITSFPLHCIQLIAWLLFYCISVLYLLPQDPIHTALINPLVSISFYIVIIYGNAYLLIPWLYEKRKPGYYALVLFIFFVAVVSLRVFLYHELYFKIRKESFFQYTFAHIAYAAFSTFLTLCISIIFKIALNYFALRKVQEELKAKQYQTELNLLKSQIQPHFLFNTLNNIYYEAYKESPKTAYLIEKLSEVMRYFIDDCPQDLVPISREMQFIHHYIELEKIRMRYPIQITINSSVSTDYLLPPMLLMPFVENVFKHGINKKNDTNEVVIELIEKEQTLHFTVRNTLLKETTLSSEGGFGLRNLKDRLELIFPNRFTLSAKVSDDYFIASLSIPKP</sequence>
<comment type="caution">
    <text evidence="3">The sequence shown here is derived from an EMBL/GenBank/DDBJ whole genome shotgun (WGS) entry which is preliminary data.</text>
</comment>
<proteinExistence type="predicted"/>
<dbReference type="Proteomes" id="UP001241110">
    <property type="component" value="Unassembled WGS sequence"/>
</dbReference>
<accession>A0AAE3QLX1</accession>
<dbReference type="GO" id="GO:0016020">
    <property type="term" value="C:membrane"/>
    <property type="evidence" value="ECO:0007669"/>
    <property type="project" value="InterPro"/>
</dbReference>
<keyword evidence="1" id="KW-0472">Membrane</keyword>
<dbReference type="Pfam" id="PF06580">
    <property type="entry name" value="His_kinase"/>
    <property type="match status" value="1"/>
</dbReference>